<dbReference type="InterPro" id="IPR043145">
    <property type="entry name" value="Znf_ZZ_sf"/>
</dbReference>
<proteinExistence type="predicted"/>
<dbReference type="Gene3D" id="3.30.60.90">
    <property type="match status" value="1"/>
</dbReference>
<dbReference type="InterPro" id="IPR017884">
    <property type="entry name" value="SANT_dom"/>
</dbReference>
<dbReference type="FunFam" id="1.10.10.60:FF:000014">
    <property type="entry name" value="SWI/SNF complex subunit SMARCC2 isoform C"/>
    <property type="match status" value="1"/>
</dbReference>
<evidence type="ECO:0000313" key="13">
    <source>
        <dbReference type="Proteomes" id="UP000663861"/>
    </source>
</evidence>
<accession>A0A8H2X058</accession>
<evidence type="ECO:0000256" key="1">
    <source>
        <dbReference type="ARBA" id="ARBA00022723"/>
    </source>
</evidence>
<dbReference type="EMBL" id="CAJMWY010000007">
    <property type="protein sequence ID" value="CAE6409481.1"/>
    <property type="molecule type" value="Genomic_DNA"/>
</dbReference>
<dbReference type="FunFam" id="1.10.10.10:FF:000020">
    <property type="entry name" value="SWI/SNF complex subunit SMARCC2 isoform c"/>
    <property type="match status" value="1"/>
</dbReference>
<feature type="compositionally biased region" description="Basic and acidic residues" evidence="8">
    <location>
        <begin position="593"/>
        <end position="605"/>
    </location>
</feature>
<sequence>MAETSVADVSMDEGVANQAKRYLASQTHDIIIPSYSVWFDMASIHSVEKRALPEFFNSRNRSKTPTVYKDYRHTAYEFFNSRNRSKTPTVYKDYRDFMVNAYRMRPAEYLTVTACRRNLAGDVCAIMRVHAFLEQWGLINYQVDPETRPAALVPPFTGHFRVTVDTPRGLQPLHPGTRPPIPPGPSQPQPGTSTTGPPSLELRKSIYQTTPKSTTARPLTPSQAAQLADSTNPQPLKVTYACDTCGADCTQLRYHSLTRKNYELCPSCYTDARFPSNMLSGDFVRLGGDPMAPTHGADQPWTDQETLRLLEAIEMHDDDWGAVADQVGTRTREQCIQHFLQLPIEDPYLDDGSVALAGRMSAVDLGSKVAASEASLGPLRYGRIPFDQAENPVMSVVAFLASAVAPGVAAAASGRAIEEMKKQAEKAAAKEKEKEKEKAETDGEKSAEETEIKEKEKAAEGEGEDKSGSPKPDKPMDVDSSHPVPTTQVEQLASVALSASAATASHISNASLNSIHNLTAQLLQVQMQKLDLKLAAFGKLEELVALERDAVRKERQSLIKERKDLTRERREVERAKEEVQRVGADVRRMGEEVRRTREEVREAGRRVQQAQTQLAQPNQQQPQEPMQLPDMEMGDFPMNIDMTGMDFTNMNMMGMGEMNVQDVDLTQIGGFGEGDPGGMHADGFANLR</sequence>
<dbReference type="Pfam" id="PF16495">
    <property type="entry name" value="SWIRM-assoc_1"/>
    <property type="match status" value="1"/>
</dbReference>
<feature type="compositionally biased region" description="Low complexity" evidence="8">
    <location>
        <begin position="189"/>
        <end position="199"/>
    </location>
</feature>
<feature type="domain" description="SANT" evidence="11">
    <location>
        <begin position="296"/>
        <end position="347"/>
    </location>
</feature>
<dbReference type="PROSITE" id="PS51293">
    <property type="entry name" value="SANT"/>
    <property type="match status" value="1"/>
</dbReference>
<keyword evidence="1" id="KW-0479">Metal-binding</keyword>
<keyword evidence="4" id="KW-0805">Transcription regulation</keyword>
<dbReference type="GO" id="GO:0045893">
    <property type="term" value="P:positive regulation of DNA-templated transcription"/>
    <property type="evidence" value="ECO:0007669"/>
    <property type="project" value="TreeGrafter"/>
</dbReference>
<dbReference type="AlphaFoldDB" id="A0A8H2X058"/>
<dbReference type="GO" id="GO:0016514">
    <property type="term" value="C:SWI/SNF complex"/>
    <property type="evidence" value="ECO:0007669"/>
    <property type="project" value="TreeGrafter"/>
</dbReference>
<evidence type="ECO:0000256" key="5">
    <source>
        <dbReference type="ARBA" id="ARBA00023125"/>
    </source>
</evidence>
<evidence type="ECO:0000256" key="7">
    <source>
        <dbReference type="ARBA" id="ARBA00023242"/>
    </source>
</evidence>
<evidence type="ECO:0000256" key="8">
    <source>
        <dbReference type="SAM" id="MobiDB-lite"/>
    </source>
</evidence>
<dbReference type="GO" id="GO:0006338">
    <property type="term" value="P:chromatin remodeling"/>
    <property type="evidence" value="ECO:0007669"/>
    <property type="project" value="UniProtKB-ARBA"/>
</dbReference>
<dbReference type="InterPro" id="IPR001005">
    <property type="entry name" value="SANT/Myb"/>
</dbReference>
<dbReference type="PROSITE" id="PS50090">
    <property type="entry name" value="MYB_LIKE"/>
    <property type="match status" value="1"/>
</dbReference>
<keyword evidence="3" id="KW-0862">Zinc</keyword>
<dbReference type="Pfam" id="PF04433">
    <property type="entry name" value="SWIRM"/>
    <property type="match status" value="1"/>
</dbReference>
<feature type="compositionally biased region" description="Basic and acidic residues" evidence="8">
    <location>
        <begin position="427"/>
        <end position="480"/>
    </location>
</feature>
<dbReference type="GO" id="GO:0003677">
    <property type="term" value="F:DNA binding"/>
    <property type="evidence" value="ECO:0007669"/>
    <property type="project" value="UniProtKB-KW"/>
</dbReference>
<dbReference type="Proteomes" id="UP000663861">
    <property type="component" value="Unassembled WGS sequence"/>
</dbReference>
<dbReference type="GO" id="GO:0008270">
    <property type="term" value="F:zinc ion binding"/>
    <property type="evidence" value="ECO:0007669"/>
    <property type="project" value="UniProtKB-KW"/>
</dbReference>
<feature type="compositionally biased region" description="Polar residues" evidence="8">
    <location>
        <begin position="206"/>
        <end position="231"/>
    </location>
</feature>
<keyword evidence="2" id="KW-0863">Zinc-finger</keyword>
<protein>
    <recommendedName>
        <fullName evidence="14">SWI/SNF and RSC complexes subunit ssr2</fullName>
    </recommendedName>
</protein>
<dbReference type="InterPro" id="IPR000433">
    <property type="entry name" value="Znf_ZZ"/>
</dbReference>
<dbReference type="Gene3D" id="1.10.10.10">
    <property type="entry name" value="Winged helix-like DNA-binding domain superfamily/Winged helix DNA-binding domain"/>
    <property type="match status" value="2"/>
</dbReference>
<feature type="region of interest" description="Disordered" evidence="8">
    <location>
        <begin position="427"/>
        <end position="484"/>
    </location>
</feature>
<comment type="caution">
    <text evidence="12">The sequence shown here is derived from an EMBL/GenBank/DDBJ whole genome shotgun (WGS) entry which is preliminary data.</text>
</comment>
<dbReference type="Pfam" id="PF00569">
    <property type="entry name" value="ZZ"/>
    <property type="match status" value="1"/>
</dbReference>
<dbReference type="PROSITE" id="PS50934">
    <property type="entry name" value="SWIRM"/>
    <property type="match status" value="1"/>
</dbReference>
<dbReference type="InterPro" id="IPR009057">
    <property type="entry name" value="Homeodomain-like_sf"/>
</dbReference>
<evidence type="ECO:0000256" key="6">
    <source>
        <dbReference type="ARBA" id="ARBA00023163"/>
    </source>
</evidence>
<dbReference type="PANTHER" id="PTHR12802:SF41">
    <property type="entry name" value="BRAHMA ASSOCIATED PROTEIN 155 KDA"/>
    <property type="match status" value="1"/>
</dbReference>
<evidence type="ECO:0000259" key="11">
    <source>
        <dbReference type="PROSITE" id="PS51293"/>
    </source>
</evidence>
<keyword evidence="5" id="KW-0238">DNA-binding</keyword>
<evidence type="ECO:0008006" key="14">
    <source>
        <dbReference type="Google" id="ProtNLM"/>
    </source>
</evidence>
<keyword evidence="7" id="KW-0539">Nucleus</keyword>
<dbReference type="SUPFAM" id="SSF46689">
    <property type="entry name" value="Homeodomain-like"/>
    <property type="match status" value="3"/>
</dbReference>
<dbReference type="PANTHER" id="PTHR12802">
    <property type="entry name" value="SWI/SNF COMPLEX-RELATED"/>
    <property type="match status" value="1"/>
</dbReference>
<evidence type="ECO:0000256" key="2">
    <source>
        <dbReference type="ARBA" id="ARBA00022771"/>
    </source>
</evidence>
<evidence type="ECO:0000313" key="12">
    <source>
        <dbReference type="EMBL" id="CAE6409481.1"/>
    </source>
</evidence>
<organism evidence="12 13">
    <name type="scientific">Rhizoctonia solani</name>
    <dbReference type="NCBI Taxonomy" id="456999"/>
    <lineage>
        <taxon>Eukaryota</taxon>
        <taxon>Fungi</taxon>
        <taxon>Dikarya</taxon>
        <taxon>Basidiomycota</taxon>
        <taxon>Agaricomycotina</taxon>
        <taxon>Agaricomycetes</taxon>
        <taxon>Cantharellales</taxon>
        <taxon>Ceratobasidiaceae</taxon>
        <taxon>Rhizoctonia</taxon>
    </lineage>
</organism>
<dbReference type="Pfam" id="PF00249">
    <property type="entry name" value="Myb_DNA-binding"/>
    <property type="match status" value="1"/>
</dbReference>
<dbReference type="CDD" id="cd00167">
    <property type="entry name" value="SANT"/>
    <property type="match status" value="1"/>
</dbReference>
<evidence type="ECO:0000259" key="10">
    <source>
        <dbReference type="PROSITE" id="PS50934"/>
    </source>
</evidence>
<dbReference type="InterPro" id="IPR041984">
    <property type="entry name" value="Rsc8/Ssr1/Ssr2_ZZ"/>
</dbReference>
<feature type="region of interest" description="Disordered" evidence="8">
    <location>
        <begin position="165"/>
        <end position="231"/>
    </location>
</feature>
<dbReference type="SUPFAM" id="SSF57850">
    <property type="entry name" value="RING/U-box"/>
    <property type="match status" value="1"/>
</dbReference>
<gene>
    <name evidence="12" type="ORF">RDB_LOCUS493</name>
</gene>
<dbReference type="InterPro" id="IPR032451">
    <property type="entry name" value="SMARCC_C"/>
</dbReference>
<dbReference type="InterPro" id="IPR036388">
    <property type="entry name" value="WH-like_DNA-bd_sf"/>
</dbReference>
<evidence type="ECO:0000256" key="3">
    <source>
        <dbReference type="ARBA" id="ARBA00022833"/>
    </source>
</evidence>
<dbReference type="InterPro" id="IPR007526">
    <property type="entry name" value="SWIRM"/>
</dbReference>
<feature type="compositionally biased region" description="Low complexity" evidence="8">
    <location>
        <begin position="606"/>
        <end position="625"/>
    </location>
</feature>
<dbReference type="Gene3D" id="1.10.10.60">
    <property type="entry name" value="Homeodomain-like"/>
    <property type="match status" value="1"/>
</dbReference>
<name>A0A8H2X058_9AGAM</name>
<dbReference type="GO" id="GO:0042393">
    <property type="term" value="F:histone binding"/>
    <property type="evidence" value="ECO:0007669"/>
    <property type="project" value="TreeGrafter"/>
</dbReference>
<feature type="compositionally biased region" description="Pro residues" evidence="8">
    <location>
        <begin position="177"/>
        <end position="188"/>
    </location>
</feature>
<dbReference type="CDD" id="cd02336">
    <property type="entry name" value="ZZ_RSC8"/>
    <property type="match status" value="1"/>
</dbReference>
<reference evidence="12" key="1">
    <citation type="submission" date="2021-01" db="EMBL/GenBank/DDBJ databases">
        <authorList>
            <person name="Kaushik A."/>
        </authorList>
    </citation>
    <scope>NUCLEOTIDE SEQUENCE</scope>
    <source>
        <strain evidence="12">AG4-RS23</strain>
    </source>
</reference>
<feature type="region of interest" description="Disordered" evidence="8">
    <location>
        <begin position="593"/>
        <end position="625"/>
    </location>
</feature>
<evidence type="ECO:0000256" key="4">
    <source>
        <dbReference type="ARBA" id="ARBA00023015"/>
    </source>
</evidence>
<keyword evidence="6" id="KW-0804">Transcription</keyword>
<dbReference type="SMART" id="SM00717">
    <property type="entry name" value="SANT"/>
    <property type="match status" value="1"/>
</dbReference>
<feature type="domain" description="Myb-like" evidence="9">
    <location>
        <begin position="300"/>
        <end position="343"/>
    </location>
</feature>
<dbReference type="SMART" id="SM00291">
    <property type="entry name" value="ZnF_ZZ"/>
    <property type="match status" value="1"/>
</dbReference>
<feature type="domain" description="SWIRM" evidence="10">
    <location>
        <begin position="30"/>
        <end position="150"/>
    </location>
</feature>
<evidence type="ECO:0000259" key="9">
    <source>
        <dbReference type="PROSITE" id="PS50090"/>
    </source>
</evidence>